<dbReference type="VEuPathDB" id="FungiDB:BTJ68_02130"/>
<name>A0A3M6YEM1_HORWE</name>
<feature type="compositionally biased region" description="Basic and acidic residues" evidence="1">
    <location>
        <begin position="21"/>
        <end position="35"/>
    </location>
</feature>
<evidence type="ECO:0000256" key="1">
    <source>
        <dbReference type="SAM" id="MobiDB-lite"/>
    </source>
</evidence>
<sequence length="108" mass="12169">MRTKRFGKVLTMRQSQKNKQKPTDKDVVKTEPDRKRKDDLIAFLPPVEEPGKDFISSLPTETFHEILSYLILDHDPDRGLKLEALTRRGVQGPASCLPLALGSLQALS</sequence>
<dbReference type="AlphaFoldDB" id="A0A3M6YEM1"/>
<dbReference type="Proteomes" id="UP000282582">
    <property type="component" value="Unassembled WGS sequence"/>
</dbReference>
<protein>
    <submittedName>
        <fullName evidence="2">Uncharacterized protein</fullName>
    </submittedName>
</protein>
<evidence type="ECO:0000313" key="3">
    <source>
        <dbReference type="Proteomes" id="UP000282582"/>
    </source>
</evidence>
<comment type="caution">
    <text evidence="2">The sequence shown here is derived from an EMBL/GenBank/DDBJ whole genome shotgun (WGS) entry which is preliminary data.</text>
</comment>
<feature type="region of interest" description="Disordered" evidence="1">
    <location>
        <begin position="1"/>
        <end position="35"/>
    </location>
</feature>
<gene>
    <name evidence="2" type="ORF">D0868_08513</name>
</gene>
<accession>A0A3M6YEM1</accession>
<dbReference type="EMBL" id="QWIK01000761">
    <property type="protein sequence ID" value="RMY01403.1"/>
    <property type="molecule type" value="Genomic_DNA"/>
</dbReference>
<evidence type="ECO:0000313" key="2">
    <source>
        <dbReference type="EMBL" id="RMY01403.1"/>
    </source>
</evidence>
<reference evidence="2 3" key="1">
    <citation type="journal article" date="2018" name="BMC Genomics">
        <title>Genomic evidence for intraspecific hybridization in a clonal and extremely halotolerant yeast.</title>
        <authorList>
            <person name="Gostincar C."/>
            <person name="Stajich J.E."/>
            <person name="Zupancic J."/>
            <person name="Zalar P."/>
            <person name="Gunde-Cimerman N."/>
        </authorList>
    </citation>
    <scope>NUCLEOTIDE SEQUENCE [LARGE SCALE GENOMIC DNA]</scope>
    <source>
        <strain evidence="2 3">EXF-6654</strain>
    </source>
</reference>
<proteinExistence type="predicted"/>
<organism evidence="2 3">
    <name type="scientific">Hortaea werneckii</name>
    <name type="common">Black yeast</name>
    <name type="synonym">Cladosporium werneckii</name>
    <dbReference type="NCBI Taxonomy" id="91943"/>
    <lineage>
        <taxon>Eukaryota</taxon>
        <taxon>Fungi</taxon>
        <taxon>Dikarya</taxon>
        <taxon>Ascomycota</taxon>
        <taxon>Pezizomycotina</taxon>
        <taxon>Dothideomycetes</taxon>
        <taxon>Dothideomycetidae</taxon>
        <taxon>Mycosphaerellales</taxon>
        <taxon>Teratosphaeriaceae</taxon>
        <taxon>Hortaea</taxon>
    </lineage>
</organism>